<proteinExistence type="predicted"/>
<evidence type="ECO:0000313" key="2">
    <source>
        <dbReference type="EnsemblMetazoa" id="ENSAATROPP013144"/>
    </source>
</evidence>
<protein>
    <submittedName>
        <fullName evidence="2">Uncharacterized protein</fullName>
    </submittedName>
</protein>
<feature type="signal peptide" evidence="1">
    <location>
        <begin position="1"/>
        <end position="17"/>
    </location>
</feature>
<sequence>MTFQLIAILATFACVSASYVPVGLNLPYTGYGGSPIHSSVLSYGTPYAAYNHAPQLALQNGHPALLQQVQSPLVGNYIHPQLVPVTDVVPAGKTTLTKTFVSTPTYVTSHVSERLHTDEPVRPIYNNYGFGKNVINAVPSLPYAVNYAAPVAHGVKYGW</sequence>
<evidence type="ECO:0000256" key="1">
    <source>
        <dbReference type="SAM" id="SignalP"/>
    </source>
</evidence>
<name>A0AAG5DQW1_ANOAO</name>
<keyword evidence="1" id="KW-0732">Signal</keyword>
<feature type="chain" id="PRO_5042554006" evidence="1">
    <location>
        <begin position="18"/>
        <end position="159"/>
    </location>
</feature>
<reference evidence="2" key="1">
    <citation type="submission" date="2024-04" db="UniProtKB">
        <authorList>
            <consortium name="EnsemblMetazoa"/>
        </authorList>
    </citation>
    <scope>IDENTIFICATION</scope>
    <source>
        <strain evidence="2">EBRO</strain>
    </source>
</reference>
<dbReference type="EnsemblMetazoa" id="ENSAATROPT014416">
    <property type="protein sequence ID" value="ENSAATROPP013144"/>
    <property type="gene ID" value="ENSAATROPG011698"/>
</dbReference>
<dbReference type="AlphaFoldDB" id="A0AAG5DQW1"/>
<accession>A0AAG5DQW1</accession>
<keyword evidence="3" id="KW-1185">Reference proteome</keyword>
<dbReference type="Proteomes" id="UP000075880">
    <property type="component" value="Unassembled WGS sequence"/>
</dbReference>
<organism evidence="2 3">
    <name type="scientific">Anopheles atroparvus</name>
    <name type="common">European mosquito</name>
    <dbReference type="NCBI Taxonomy" id="41427"/>
    <lineage>
        <taxon>Eukaryota</taxon>
        <taxon>Metazoa</taxon>
        <taxon>Ecdysozoa</taxon>
        <taxon>Arthropoda</taxon>
        <taxon>Hexapoda</taxon>
        <taxon>Insecta</taxon>
        <taxon>Pterygota</taxon>
        <taxon>Neoptera</taxon>
        <taxon>Endopterygota</taxon>
        <taxon>Diptera</taxon>
        <taxon>Nematocera</taxon>
        <taxon>Culicoidea</taxon>
        <taxon>Culicidae</taxon>
        <taxon>Anophelinae</taxon>
        <taxon>Anopheles</taxon>
    </lineage>
</organism>
<evidence type="ECO:0000313" key="3">
    <source>
        <dbReference type="Proteomes" id="UP000075880"/>
    </source>
</evidence>